<comment type="caution">
    <text evidence="1">The sequence shown here is derived from an EMBL/GenBank/DDBJ whole genome shotgun (WGS) entry which is preliminary data.</text>
</comment>
<name>A0A837KTK1_9BACL</name>
<evidence type="ECO:0000313" key="2">
    <source>
        <dbReference type="Proteomes" id="UP000035218"/>
    </source>
</evidence>
<proteinExistence type="predicted"/>
<protein>
    <submittedName>
        <fullName evidence="1">Uncharacterized protein</fullName>
    </submittedName>
</protein>
<dbReference type="EMBL" id="LDCN01000001">
    <property type="protein sequence ID" value="KLI00373.1"/>
    <property type="molecule type" value="Genomic_DNA"/>
</dbReference>
<sequence length="92" mass="10735">MLGHSEKDNLHFYIRRYGRHIQVLRRELTRLEEGLSQKGDEVIVWKPDFKESSKRETDTSQSPIIPKETLIQLLQTHPDVAAMILQKGLVQL</sequence>
<gene>
    <name evidence="1" type="ORF">AA984_00190</name>
</gene>
<reference evidence="1 2" key="1">
    <citation type="submission" date="2015-05" db="EMBL/GenBank/DDBJ databases">
        <title>Genome sequencing project for genomic taxonomy and phylogenomics of Bacillus-like bacteria.</title>
        <authorList>
            <person name="Liu B."/>
            <person name="Wang J."/>
            <person name="Zhu Y."/>
            <person name="Liu G."/>
            <person name="Chen Q."/>
            <person name="Chen Z."/>
            <person name="Lan J."/>
            <person name="Che J."/>
            <person name="Ge C."/>
            <person name="Shi H."/>
            <person name="Pan Z."/>
            <person name="Liu X."/>
        </authorList>
    </citation>
    <scope>NUCLEOTIDE SEQUENCE [LARGE SCALE GENOMIC DNA]</scope>
    <source>
        <strain evidence="1 2">DSM 9885</strain>
    </source>
</reference>
<accession>A0A837KTK1</accession>
<organism evidence="1 2">
    <name type="scientific">Brevibacillus formosus</name>
    <dbReference type="NCBI Taxonomy" id="54913"/>
    <lineage>
        <taxon>Bacteria</taxon>
        <taxon>Bacillati</taxon>
        <taxon>Bacillota</taxon>
        <taxon>Bacilli</taxon>
        <taxon>Bacillales</taxon>
        <taxon>Paenibacillaceae</taxon>
        <taxon>Brevibacillus</taxon>
    </lineage>
</organism>
<dbReference type="AlphaFoldDB" id="A0A837KTK1"/>
<evidence type="ECO:0000313" key="1">
    <source>
        <dbReference type="EMBL" id="KLI00373.1"/>
    </source>
</evidence>
<dbReference type="Proteomes" id="UP000035218">
    <property type="component" value="Unassembled WGS sequence"/>
</dbReference>